<name>A0AAV1UQK7_9STRA</name>
<reference evidence="2" key="1">
    <citation type="submission" date="2024-01" db="EMBL/GenBank/DDBJ databases">
        <authorList>
            <person name="Webb A."/>
        </authorList>
    </citation>
    <scope>NUCLEOTIDE SEQUENCE</scope>
    <source>
        <strain evidence="2">Pm1</strain>
    </source>
</reference>
<gene>
    <name evidence="2" type="ORF">PM001_LOCUS21716</name>
</gene>
<evidence type="ECO:0000313" key="2">
    <source>
        <dbReference type="EMBL" id="CAK7936566.1"/>
    </source>
</evidence>
<comment type="caution">
    <text evidence="2">The sequence shown here is derived from an EMBL/GenBank/DDBJ whole genome shotgun (WGS) entry which is preliminary data.</text>
</comment>
<protein>
    <submittedName>
        <fullName evidence="2">Uncharacterized protein</fullName>
    </submittedName>
</protein>
<feature type="compositionally biased region" description="Basic and acidic residues" evidence="1">
    <location>
        <begin position="173"/>
        <end position="184"/>
    </location>
</feature>
<dbReference type="AlphaFoldDB" id="A0AAV1UQK7"/>
<feature type="compositionally biased region" description="Polar residues" evidence="1">
    <location>
        <begin position="25"/>
        <end position="34"/>
    </location>
</feature>
<accession>A0AAV1UQK7</accession>
<feature type="compositionally biased region" description="Basic and acidic residues" evidence="1">
    <location>
        <begin position="137"/>
        <end position="160"/>
    </location>
</feature>
<evidence type="ECO:0000256" key="1">
    <source>
        <dbReference type="SAM" id="MobiDB-lite"/>
    </source>
</evidence>
<dbReference type="Proteomes" id="UP001162060">
    <property type="component" value="Unassembled WGS sequence"/>
</dbReference>
<feature type="region of interest" description="Disordered" evidence="1">
    <location>
        <begin position="127"/>
        <end position="184"/>
    </location>
</feature>
<evidence type="ECO:0000313" key="3">
    <source>
        <dbReference type="Proteomes" id="UP001162060"/>
    </source>
</evidence>
<dbReference type="EMBL" id="CAKLBY020000224">
    <property type="protein sequence ID" value="CAK7936566.1"/>
    <property type="molecule type" value="Genomic_DNA"/>
</dbReference>
<feature type="compositionally biased region" description="Polar residues" evidence="1">
    <location>
        <begin position="77"/>
        <end position="87"/>
    </location>
</feature>
<sequence length="184" mass="19165">MVSKFKRVATVAARKSATRMRAAGESTSHTSAAGDSSPADVNSPRGESPRTTGTSAASAAGTANRIPDEYEIELTCSGESNDASDSKATPHASRSPGADTARARLTGSGQRGGIMLEIFGLSDYSDEFQPHASLSSDRTRGDGGDAPIHHSERSNSRDRGVTGVSAHTGTNQEARDRNVLRHAP</sequence>
<feature type="compositionally biased region" description="Low complexity" evidence="1">
    <location>
        <begin position="51"/>
        <end position="63"/>
    </location>
</feature>
<feature type="region of interest" description="Disordered" evidence="1">
    <location>
        <begin position="1"/>
        <end position="111"/>
    </location>
</feature>
<proteinExistence type="predicted"/>
<organism evidence="2 3">
    <name type="scientific">Peronospora matthiolae</name>
    <dbReference type="NCBI Taxonomy" id="2874970"/>
    <lineage>
        <taxon>Eukaryota</taxon>
        <taxon>Sar</taxon>
        <taxon>Stramenopiles</taxon>
        <taxon>Oomycota</taxon>
        <taxon>Peronosporomycetes</taxon>
        <taxon>Peronosporales</taxon>
        <taxon>Peronosporaceae</taxon>
        <taxon>Peronospora</taxon>
    </lineage>
</organism>